<dbReference type="RefSeq" id="WP_054730065.1">
    <property type="nucleotide sequence ID" value="NZ_CP009429.1"/>
</dbReference>
<sequence length="330" mass="34528">MAEWLYEAGIGEARAALVEDGEIIQARIERDGDGPRVGAVVAARLVEAGRGGKGALVVLDWPGEPQATLAAVPPATSTGARLVVEITRMALRERGRDKPARAVLAEPDTPLADGPDLRARIAASGVAVTEVRPTGPDLLEQAGWSELVDRVRAGHWPFAGGALWVDATPAMVLIDIDGDGDALALAKTGGKAAAAVIRCCDIGGSIGIDFPSLPDRTGRLAIDALVDAALPPPFERTAVNGFGLMQIIRRRERPSLIEQIRLDPVATDAALLLRQAERAGGTGMLRITARPAVIDHIAANPAWIDALQTRTGRRVELAGDATIKGAGHAQ</sequence>
<dbReference type="AlphaFoldDB" id="A0AAC9FFW7"/>
<organism evidence="1 2">
    <name type="scientific">Sphingopyxis macrogoltabida</name>
    <name type="common">Sphingomonas macrogoltabidus</name>
    <dbReference type="NCBI Taxonomy" id="33050"/>
    <lineage>
        <taxon>Bacteria</taxon>
        <taxon>Pseudomonadati</taxon>
        <taxon>Pseudomonadota</taxon>
        <taxon>Alphaproteobacteria</taxon>
        <taxon>Sphingomonadales</taxon>
        <taxon>Sphingomonadaceae</taxon>
        <taxon>Sphingopyxis</taxon>
    </lineage>
</organism>
<dbReference type="KEGG" id="smaz:LH19_16450"/>
<proteinExistence type="predicted"/>
<gene>
    <name evidence="1" type="ORF">ATM17_17020</name>
</gene>
<evidence type="ECO:0000313" key="1">
    <source>
        <dbReference type="EMBL" id="AMU90725.1"/>
    </source>
</evidence>
<evidence type="ECO:0000313" key="2">
    <source>
        <dbReference type="Proteomes" id="UP000076088"/>
    </source>
</evidence>
<accession>A0AAC9FFW7</accession>
<keyword evidence="2" id="KW-1185">Reference proteome</keyword>
<dbReference type="Proteomes" id="UP000076088">
    <property type="component" value="Chromosome"/>
</dbReference>
<name>A0AAC9FFW7_SPHMC</name>
<reference evidence="2" key="1">
    <citation type="submission" date="2015-11" db="EMBL/GenBank/DDBJ databases">
        <title>Complete genome sequence of a polyethylene-glycol degrader Sphingopyxis macrogoltabida 203N (NBRC 111659).</title>
        <authorList>
            <person name="Yoshiyuki O."/>
            <person name="Shouta N."/>
            <person name="Nagata Y."/>
            <person name="Numata M."/>
            <person name="Tsuchikane K."/>
            <person name="Hosoyama A."/>
            <person name="Yamazoe A."/>
            <person name="Tsuda M."/>
            <person name="Fujita N."/>
            <person name="Kawai F."/>
        </authorList>
    </citation>
    <scope>NUCLEOTIDE SEQUENCE [LARGE SCALE GENOMIC DNA]</scope>
    <source>
        <strain evidence="2">203N</strain>
    </source>
</reference>
<protein>
    <submittedName>
        <fullName evidence="1">Ribonuclease</fullName>
    </submittedName>
</protein>
<reference evidence="1 2" key="2">
    <citation type="journal article" date="2016" name="Genome Announc.">
        <title>Complete Genome Sequence of Sphingopyxis macrogoltabida Strain 203N (NBRC 111659), a Polyethylene Glycol Degrader.</title>
        <authorList>
            <person name="Ohtsubo Y."/>
            <person name="Nonoyama S."/>
            <person name="Nagata Y."/>
            <person name="Numata M."/>
            <person name="Tsuchikane K."/>
            <person name="Hosoyama A."/>
            <person name="Yamazoe A."/>
            <person name="Tsuda M."/>
            <person name="Fujita N."/>
            <person name="Kawai F."/>
        </authorList>
    </citation>
    <scope>NUCLEOTIDE SEQUENCE [LARGE SCALE GENOMIC DNA]</scope>
    <source>
        <strain evidence="1 2">203N</strain>
    </source>
</reference>
<dbReference type="EMBL" id="CP013344">
    <property type="protein sequence ID" value="AMU90725.1"/>
    <property type="molecule type" value="Genomic_DNA"/>
</dbReference>